<sequence>MARRRKYTLIPSILRLFEALEVKAWITPQGRIAHDGDEALREEIGQGIETARTIGVRGTALLFVSVLLVAMDRGCWTEGDVGKFDALGQGNMGYALEKLREVNGDA</sequence>
<dbReference type="EMBL" id="LLZG01000408">
    <property type="protein sequence ID" value="KUL21445.1"/>
    <property type="molecule type" value="Genomic_DNA"/>
</dbReference>
<dbReference type="RefSeq" id="WP_062714353.1">
    <property type="nucleotide sequence ID" value="NZ_LLZG01000408.1"/>
</dbReference>
<gene>
    <name evidence="1" type="ORF">ADL12_44680</name>
</gene>
<organism evidence="1 2">
    <name type="scientific">Streptomyces regalis</name>
    <dbReference type="NCBI Taxonomy" id="68262"/>
    <lineage>
        <taxon>Bacteria</taxon>
        <taxon>Bacillati</taxon>
        <taxon>Actinomycetota</taxon>
        <taxon>Actinomycetes</taxon>
        <taxon>Kitasatosporales</taxon>
        <taxon>Streptomycetaceae</taxon>
        <taxon>Streptomyces</taxon>
    </lineage>
</organism>
<dbReference type="AlphaFoldDB" id="A0A124G728"/>
<evidence type="ECO:0000313" key="2">
    <source>
        <dbReference type="Proteomes" id="UP000053923"/>
    </source>
</evidence>
<dbReference type="OrthoDB" id="9859183at2"/>
<reference evidence="2" key="1">
    <citation type="submission" date="2015-10" db="EMBL/GenBank/DDBJ databases">
        <authorList>
            <person name="Ju K.-S."/>
            <person name="Doroghazi J.R."/>
            <person name="Metcalf W.W."/>
        </authorList>
    </citation>
    <scope>NUCLEOTIDE SEQUENCE [LARGE SCALE GENOMIC DNA]</scope>
    <source>
        <strain evidence="2">NRRL 3151</strain>
    </source>
</reference>
<protein>
    <submittedName>
        <fullName evidence="1">Uncharacterized protein</fullName>
    </submittedName>
</protein>
<dbReference type="Proteomes" id="UP000053923">
    <property type="component" value="Unassembled WGS sequence"/>
</dbReference>
<accession>A0A124G728</accession>
<name>A0A124G728_9ACTN</name>
<keyword evidence="2" id="KW-1185">Reference proteome</keyword>
<comment type="caution">
    <text evidence="1">The sequence shown here is derived from an EMBL/GenBank/DDBJ whole genome shotgun (WGS) entry which is preliminary data.</text>
</comment>
<proteinExistence type="predicted"/>
<evidence type="ECO:0000313" key="1">
    <source>
        <dbReference type="EMBL" id="KUL21445.1"/>
    </source>
</evidence>